<comment type="caution">
    <text evidence="1">The sequence shown here is derived from an EMBL/GenBank/DDBJ whole genome shotgun (WGS) entry which is preliminary data.</text>
</comment>
<proteinExistence type="predicted"/>
<name>A0ACC6Q943_9ACTN</name>
<evidence type="ECO:0000313" key="1">
    <source>
        <dbReference type="EMBL" id="MEJ8640199.1"/>
    </source>
</evidence>
<keyword evidence="2" id="KW-1185">Reference proteome</keyword>
<gene>
    <name evidence="1" type="ORF">WKI67_43745</name>
</gene>
<accession>A0ACC6Q943</accession>
<protein>
    <submittedName>
        <fullName evidence="1">Zinc ribbon domain-containing protein</fullName>
    </submittedName>
</protein>
<reference evidence="1" key="1">
    <citation type="submission" date="2024-03" db="EMBL/GenBank/DDBJ databases">
        <title>Novel Streptomyces species of biotechnological and ecological value are a feature of Machair soil.</title>
        <authorList>
            <person name="Prole J.R."/>
            <person name="Goodfellow M."/>
            <person name="Allenby N."/>
            <person name="Ward A.C."/>
        </authorList>
    </citation>
    <scope>NUCLEOTIDE SEQUENCE</scope>
    <source>
        <strain evidence="1">MS2.AVA.5</strain>
    </source>
</reference>
<sequence length="228" mass="24427">MGESRAKCGQCGVESPPAAQFCPACGSALLGISADPPRGNTAQDGSWNPDPGPVGGTYPPRPNRPPGSHDPPRGQDPPRREDLPRQLVVPTGHTVEGQVRNLQVRNEQRGQSDYESVWTFRVERYDAAGQRVTLVPVEMRGISFEGALGEGDWVRAHGTLKAGTFRVKRVENETTGAVVTAKGIPKALLVVAGVFIGAIVLWMAYIAFQLITAPTGPPPDWLPSDFPT</sequence>
<evidence type="ECO:0000313" key="2">
    <source>
        <dbReference type="Proteomes" id="UP001377168"/>
    </source>
</evidence>
<organism evidence="1 2">
    <name type="scientific">Streptomyces achmelvichensis</name>
    <dbReference type="NCBI Taxonomy" id="3134111"/>
    <lineage>
        <taxon>Bacteria</taxon>
        <taxon>Bacillati</taxon>
        <taxon>Actinomycetota</taxon>
        <taxon>Actinomycetes</taxon>
        <taxon>Kitasatosporales</taxon>
        <taxon>Streptomycetaceae</taxon>
        <taxon>Streptomyces</taxon>
    </lineage>
</organism>
<dbReference type="Proteomes" id="UP001377168">
    <property type="component" value="Unassembled WGS sequence"/>
</dbReference>
<dbReference type="EMBL" id="JBBKAJ010000039">
    <property type="protein sequence ID" value="MEJ8640199.1"/>
    <property type="molecule type" value="Genomic_DNA"/>
</dbReference>